<feature type="transmembrane region" description="Helical" evidence="1">
    <location>
        <begin position="275"/>
        <end position="301"/>
    </location>
</feature>
<dbReference type="RefSeq" id="WP_186890018.1">
    <property type="nucleotide sequence ID" value="NZ_JACOFU010000002.1"/>
</dbReference>
<keyword evidence="3" id="KW-1185">Reference proteome</keyword>
<feature type="transmembrane region" description="Helical" evidence="1">
    <location>
        <begin position="24"/>
        <end position="46"/>
    </location>
</feature>
<name>A0ABR6XN94_9BURK</name>
<keyword evidence="1" id="KW-0812">Transmembrane</keyword>
<reference evidence="2 3" key="1">
    <citation type="submission" date="2020-08" db="EMBL/GenBank/DDBJ databases">
        <title>Novel species isolated from subtropical streams in China.</title>
        <authorList>
            <person name="Lu H."/>
        </authorList>
    </citation>
    <scope>NUCLEOTIDE SEQUENCE [LARGE SCALE GENOMIC DNA]</scope>
    <source>
        <strain evidence="2 3">KCTC 52442</strain>
    </source>
</reference>
<evidence type="ECO:0000313" key="3">
    <source>
        <dbReference type="Proteomes" id="UP000643610"/>
    </source>
</evidence>
<feature type="transmembrane region" description="Helical" evidence="1">
    <location>
        <begin position="185"/>
        <end position="205"/>
    </location>
</feature>
<feature type="transmembrane region" description="Helical" evidence="1">
    <location>
        <begin position="313"/>
        <end position="338"/>
    </location>
</feature>
<organism evidence="2 3">
    <name type="scientific">Undibacterium amnicola</name>
    <dbReference type="NCBI Taxonomy" id="1834038"/>
    <lineage>
        <taxon>Bacteria</taxon>
        <taxon>Pseudomonadati</taxon>
        <taxon>Pseudomonadota</taxon>
        <taxon>Betaproteobacteria</taxon>
        <taxon>Burkholderiales</taxon>
        <taxon>Oxalobacteraceae</taxon>
        <taxon>Undibacterium</taxon>
    </lineage>
</organism>
<evidence type="ECO:0000313" key="2">
    <source>
        <dbReference type="EMBL" id="MBC3830982.1"/>
    </source>
</evidence>
<feature type="transmembrane region" description="Helical" evidence="1">
    <location>
        <begin position="437"/>
        <end position="470"/>
    </location>
</feature>
<feature type="transmembrane region" description="Helical" evidence="1">
    <location>
        <begin position="398"/>
        <end position="417"/>
    </location>
</feature>
<keyword evidence="1" id="KW-0472">Membrane</keyword>
<evidence type="ECO:0000256" key="1">
    <source>
        <dbReference type="SAM" id="Phobius"/>
    </source>
</evidence>
<accession>A0ABR6XN94</accession>
<sequence length="488" mass="54967">MKNILNIWMQPLHARMNVDSKRTLLIALLFVPAVAEIIAAILYFFRPDKVSSNIFLDALLYGVAANLGLFCLMWFVSLIQSVSLQFSPANAGLVPKHRMYIELALILPVLLFATIALIASWTVQKYFSMWPAFFTVSFLMFMVLLIRSPWTVIPMIVFFQMPTWLKRNGYSDLEDFISKHTELPVALVLIVVALVFVFGGIHWTFSMKSDVLFSRHKKALAYRASLLGQGMVENRITLSFSAICLAWMSHRVKSVSGQQHENFTMLLGFLFGPKLHWTTICFQMFSMAAGGVFAVSLLEFFSARTSKDFAMGFGIGFVGMMILFIPLFFCFMLFYSLYQTRGEQVLLSLAPGTGSAARRDQSLLGYLLRQFVIMYGLSVLAALLILRFADISETKQSALILLVTCLFPLILNLGAPISRMKNANDHPLLRNLLLCVAVFVVGIVLVLIVNVALIWIYTPIVLCSTGYFLWKKTRRNLQTSVFPVGRAV</sequence>
<dbReference type="EMBL" id="JACOFU010000002">
    <property type="protein sequence ID" value="MBC3830982.1"/>
    <property type="molecule type" value="Genomic_DNA"/>
</dbReference>
<proteinExistence type="predicted"/>
<keyword evidence="1" id="KW-1133">Transmembrane helix</keyword>
<feature type="transmembrane region" description="Helical" evidence="1">
    <location>
        <begin position="58"/>
        <end position="79"/>
    </location>
</feature>
<protein>
    <submittedName>
        <fullName evidence="2">Uncharacterized protein</fullName>
    </submittedName>
</protein>
<gene>
    <name evidence="2" type="ORF">H8K33_05645</name>
</gene>
<feature type="transmembrane region" description="Helical" evidence="1">
    <location>
        <begin position="100"/>
        <end position="121"/>
    </location>
</feature>
<feature type="transmembrane region" description="Helical" evidence="1">
    <location>
        <begin position="367"/>
        <end position="386"/>
    </location>
</feature>
<comment type="caution">
    <text evidence="2">The sequence shown here is derived from an EMBL/GenBank/DDBJ whole genome shotgun (WGS) entry which is preliminary data.</text>
</comment>
<dbReference type="Proteomes" id="UP000643610">
    <property type="component" value="Unassembled WGS sequence"/>
</dbReference>